<keyword evidence="3" id="KW-1185">Reference proteome</keyword>
<evidence type="ECO:0000313" key="2">
    <source>
        <dbReference type="EMBL" id="KAF2900712.1"/>
    </source>
</evidence>
<dbReference type="AlphaFoldDB" id="A0A8K0DCW4"/>
<keyword evidence="1" id="KW-0812">Transmembrane</keyword>
<keyword evidence="1" id="KW-0472">Membrane</keyword>
<name>A0A8K0DCW4_IGNLU</name>
<evidence type="ECO:0000313" key="3">
    <source>
        <dbReference type="Proteomes" id="UP000801492"/>
    </source>
</evidence>
<organism evidence="2 3">
    <name type="scientific">Ignelater luminosus</name>
    <name type="common">Cucubano</name>
    <name type="synonym">Pyrophorus luminosus</name>
    <dbReference type="NCBI Taxonomy" id="2038154"/>
    <lineage>
        <taxon>Eukaryota</taxon>
        <taxon>Metazoa</taxon>
        <taxon>Ecdysozoa</taxon>
        <taxon>Arthropoda</taxon>
        <taxon>Hexapoda</taxon>
        <taxon>Insecta</taxon>
        <taxon>Pterygota</taxon>
        <taxon>Neoptera</taxon>
        <taxon>Endopterygota</taxon>
        <taxon>Coleoptera</taxon>
        <taxon>Polyphaga</taxon>
        <taxon>Elateriformia</taxon>
        <taxon>Elateroidea</taxon>
        <taxon>Elateridae</taxon>
        <taxon>Agrypninae</taxon>
        <taxon>Pyrophorini</taxon>
        <taxon>Ignelater</taxon>
    </lineage>
</organism>
<reference evidence="2" key="1">
    <citation type="submission" date="2019-08" db="EMBL/GenBank/DDBJ databases">
        <title>The genome of the North American firefly Photinus pyralis.</title>
        <authorList>
            <consortium name="Photinus pyralis genome working group"/>
            <person name="Fallon T.R."/>
            <person name="Sander Lower S.E."/>
            <person name="Weng J.-K."/>
        </authorList>
    </citation>
    <scope>NUCLEOTIDE SEQUENCE</scope>
    <source>
        <strain evidence="2">TRF0915ILg1</strain>
        <tissue evidence="2">Whole body</tissue>
    </source>
</reference>
<sequence length="116" mass="13255">MQNPSVLFILYILNLFVFHTISVLSKNKRDSHHHGTAVTGLIKELTIPPSTFYKGRCKNVRNILLKECECFGGAQMYCENKKYCANCDWSEMPVCKNSTTNKMRHAICPQHSESSK</sequence>
<proteinExistence type="predicted"/>
<evidence type="ECO:0000256" key="1">
    <source>
        <dbReference type="SAM" id="Phobius"/>
    </source>
</evidence>
<accession>A0A8K0DCW4</accession>
<feature type="transmembrane region" description="Helical" evidence="1">
    <location>
        <begin position="6"/>
        <end position="24"/>
    </location>
</feature>
<protein>
    <submittedName>
        <fullName evidence="2">Uncharacterized protein</fullName>
    </submittedName>
</protein>
<gene>
    <name evidence="2" type="ORF">ILUMI_05475</name>
</gene>
<dbReference type="EMBL" id="VTPC01002036">
    <property type="protein sequence ID" value="KAF2900712.1"/>
    <property type="molecule type" value="Genomic_DNA"/>
</dbReference>
<dbReference type="Proteomes" id="UP000801492">
    <property type="component" value="Unassembled WGS sequence"/>
</dbReference>
<keyword evidence="1" id="KW-1133">Transmembrane helix</keyword>
<comment type="caution">
    <text evidence="2">The sequence shown here is derived from an EMBL/GenBank/DDBJ whole genome shotgun (WGS) entry which is preliminary data.</text>
</comment>